<dbReference type="EMBL" id="JAGPXF010000004">
    <property type="protein sequence ID" value="KAH7246072.1"/>
    <property type="molecule type" value="Genomic_DNA"/>
</dbReference>
<comment type="caution">
    <text evidence="1">The sequence shown here is derived from an EMBL/GenBank/DDBJ whole genome shotgun (WGS) entry which is preliminary data.</text>
</comment>
<dbReference type="AlphaFoldDB" id="A0A8K0RUJ6"/>
<proteinExistence type="predicted"/>
<evidence type="ECO:0000313" key="2">
    <source>
        <dbReference type="Proteomes" id="UP000813427"/>
    </source>
</evidence>
<reference evidence="1" key="1">
    <citation type="journal article" date="2021" name="Nat. Commun.">
        <title>Genetic determinants of endophytism in the Arabidopsis root mycobiome.</title>
        <authorList>
            <person name="Mesny F."/>
            <person name="Miyauchi S."/>
            <person name="Thiergart T."/>
            <person name="Pickel B."/>
            <person name="Atanasova L."/>
            <person name="Karlsson M."/>
            <person name="Huettel B."/>
            <person name="Barry K.W."/>
            <person name="Haridas S."/>
            <person name="Chen C."/>
            <person name="Bauer D."/>
            <person name="Andreopoulos W."/>
            <person name="Pangilinan J."/>
            <person name="LaButti K."/>
            <person name="Riley R."/>
            <person name="Lipzen A."/>
            <person name="Clum A."/>
            <person name="Drula E."/>
            <person name="Henrissat B."/>
            <person name="Kohler A."/>
            <person name="Grigoriev I.V."/>
            <person name="Martin F.M."/>
            <person name="Hacquard S."/>
        </authorList>
    </citation>
    <scope>NUCLEOTIDE SEQUENCE</scope>
    <source>
        <strain evidence="1">MPI-SDFR-AT-0068</strain>
    </source>
</reference>
<dbReference type="OrthoDB" id="5095901at2759"/>
<keyword evidence="2" id="KW-1185">Reference proteome</keyword>
<organism evidence="1 2">
    <name type="scientific">Fusarium tricinctum</name>
    <dbReference type="NCBI Taxonomy" id="61284"/>
    <lineage>
        <taxon>Eukaryota</taxon>
        <taxon>Fungi</taxon>
        <taxon>Dikarya</taxon>
        <taxon>Ascomycota</taxon>
        <taxon>Pezizomycotina</taxon>
        <taxon>Sordariomycetes</taxon>
        <taxon>Hypocreomycetidae</taxon>
        <taxon>Hypocreales</taxon>
        <taxon>Nectriaceae</taxon>
        <taxon>Fusarium</taxon>
        <taxon>Fusarium tricinctum species complex</taxon>
    </lineage>
</organism>
<name>A0A8K0RUJ6_9HYPO</name>
<dbReference type="Proteomes" id="UP000813427">
    <property type="component" value="Unassembled WGS sequence"/>
</dbReference>
<gene>
    <name evidence="1" type="ORF">BKA59DRAFT_186429</name>
</gene>
<sequence length="265" mass="30174">MDMDNVTWWLPELHAVLDIPTEPYRPLLTLHKSFSDFLLSDESVCNVKYGIEAAQIHALLAARCIQLMTAKLKQDICEIRRLDVTPYEVNSETINRFMPLGLQYACIYWFYHLETSGKPLDNQVCDFLFQHFLHWLKALSLIGRLPDGADALIILTESIKASPTMSPEVLAFMKDATRTISRFGPVIGRSPLQTYASVLLFSPLASKVRQMFWNTRLPASSYVQGVELGWDAHLQARPCPCLNPALHGPLHSSFRQTVRSWPSQW</sequence>
<accession>A0A8K0RUJ6</accession>
<protein>
    <submittedName>
        <fullName evidence="1">Uncharacterized protein</fullName>
    </submittedName>
</protein>
<evidence type="ECO:0000313" key="1">
    <source>
        <dbReference type="EMBL" id="KAH7246072.1"/>
    </source>
</evidence>